<accession>A0ACD3A0Y3</accession>
<protein>
    <submittedName>
        <fullName evidence="1">Uncharacterized protein</fullName>
    </submittedName>
</protein>
<dbReference type="EMBL" id="ML209022">
    <property type="protein sequence ID" value="TFK59304.1"/>
    <property type="molecule type" value="Genomic_DNA"/>
</dbReference>
<proteinExistence type="predicted"/>
<dbReference type="Proteomes" id="UP000308600">
    <property type="component" value="Unassembled WGS sequence"/>
</dbReference>
<evidence type="ECO:0000313" key="2">
    <source>
        <dbReference type="Proteomes" id="UP000308600"/>
    </source>
</evidence>
<name>A0ACD3A0Y3_9AGAR</name>
<evidence type="ECO:0000313" key="1">
    <source>
        <dbReference type="EMBL" id="TFK59304.1"/>
    </source>
</evidence>
<sequence>MRYCACTQEDIAFLKTRVHSVSDPDKPNVTDANFRNVSIITSANAVKDTINSIGCTRFAKETHQKLVDFFSEDVISVDDKEEKGQKGKKRLNNSIHPQVQKWLWTQPPCASDQHIPGKLSLCIGMPVLIRTNLATELCITKGQEGFVYNWIAGKGSKGQTILKVLFVKLAKPPKTVKINGLPENVVPVYQSTTSTTVSLPKKKPKSIRVSRTQVEVLPNFSMTDYSSQGKTREFNVVELNYSRNHLNIYTALSRGSSAAGTCILSSLPASKITHGIDGALRQEFRELELLDYITLLKYEGKLSSEILTGVRNSTIQKFIEKVGDAGITKHLHHAIRWSDKDPLVLHSEFDKSWENLAKEPTNIKNVGKRKRKKAKTAHESTLSESTQQPSTQESTLSEPMHLSTTDEYMSLQPHNNMFVPQGTEWENNSCAYDAIVTILYNLWRTNSNYWTMAFKAFGECNPYLTELAEDFQNVLDLRMSLSRARDRFRNTLAADYPMKFEIGAYASVHQILDVILESPWNITQITSHCPNLHPQMGTAFINKSCHIFLQKESSQSLVVDIESKLNNVISLGRRICVVCSARTGHCNMFQSAPPLLVFDIANFKCTINSSLMINVNNFKFRYTLAGIVYHRFTHFTTRVIIENNIWYHNGFVADLEDEGNLLSHTDLYYCKGQQAISVIYKLSSKE</sequence>
<gene>
    <name evidence="1" type="ORF">BDN72DRAFT_780934</name>
</gene>
<reference evidence="1 2" key="1">
    <citation type="journal article" date="2019" name="Nat. Ecol. Evol.">
        <title>Megaphylogeny resolves global patterns of mushroom evolution.</title>
        <authorList>
            <person name="Varga T."/>
            <person name="Krizsan K."/>
            <person name="Foldi C."/>
            <person name="Dima B."/>
            <person name="Sanchez-Garcia M."/>
            <person name="Sanchez-Ramirez S."/>
            <person name="Szollosi G.J."/>
            <person name="Szarkandi J.G."/>
            <person name="Papp V."/>
            <person name="Albert L."/>
            <person name="Andreopoulos W."/>
            <person name="Angelini C."/>
            <person name="Antonin V."/>
            <person name="Barry K.W."/>
            <person name="Bougher N.L."/>
            <person name="Buchanan P."/>
            <person name="Buyck B."/>
            <person name="Bense V."/>
            <person name="Catcheside P."/>
            <person name="Chovatia M."/>
            <person name="Cooper J."/>
            <person name="Damon W."/>
            <person name="Desjardin D."/>
            <person name="Finy P."/>
            <person name="Geml J."/>
            <person name="Haridas S."/>
            <person name="Hughes K."/>
            <person name="Justo A."/>
            <person name="Karasinski D."/>
            <person name="Kautmanova I."/>
            <person name="Kiss B."/>
            <person name="Kocsube S."/>
            <person name="Kotiranta H."/>
            <person name="LaButti K.M."/>
            <person name="Lechner B.E."/>
            <person name="Liimatainen K."/>
            <person name="Lipzen A."/>
            <person name="Lukacs Z."/>
            <person name="Mihaltcheva S."/>
            <person name="Morgado L.N."/>
            <person name="Niskanen T."/>
            <person name="Noordeloos M.E."/>
            <person name="Ohm R.A."/>
            <person name="Ortiz-Santana B."/>
            <person name="Ovrebo C."/>
            <person name="Racz N."/>
            <person name="Riley R."/>
            <person name="Savchenko A."/>
            <person name="Shiryaev A."/>
            <person name="Soop K."/>
            <person name="Spirin V."/>
            <person name="Szebenyi C."/>
            <person name="Tomsovsky M."/>
            <person name="Tulloss R.E."/>
            <person name="Uehling J."/>
            <person name="Grigoriev I.V."/>
            <person name="Vagvolgyi C."/>
            <person name="Papp T."/>
            <person name="Martin F.M."/>
            <person name="Miettinen O."/>
            <person name="Hibbett D.S."/>
            <person name="Nagy L.G."/>
        </authorList>
    </citation>
    <scope>NUCLEOTIDE SEQUENCE [LARGE SCALE GENOMIC DNA]</scope>
    <source>
        <strain evidence="1 2">NL-1719</strain>
    </source>
</reference>
<organism evidence="1 2">
    <name type="scientific">Pluteus cervinus</name>
    <dbReference type="NCBI Taxonomy" id="181527"/>
    <lineage>
        <taxon>Eukaryota</taxon>
        <taxon>Fungi</taxon>
        <taxon>Dikarya</taxon>
        <taxon>Basidiomycota</taxon>
        <taxon>Agaricomycotina</taxon>
        <taxon>Agaricomycetes</taxon>
        <taxon>Agaricomycetidae</taxon>
        <taxon>Agaricales</taxon>
        <taxon>Pluteineae</taxon>
        <taxon>Pluteaceae</taxon>
        <taxon>Pluteus</taxon>
    </lineage>
</organism>
<keyword evidence="2" id="KW-1185">Reference proteome</keyword>